<comment type="caution">
    <text evidence="6">The sequence shown here is derived from an EMBL/GenBank/DDBJ whole genome shotgun (WGS) entry which is preliminary data.</text>
</comment>
<proteinExistence type="inferred from homology"/>
<organism evidence="6 7">
    <name type="scientific">Gossypium lobatum</name>
    <dbReference type="NCBI Taxonomy" id="34289"/>
    <lineage>
        <taxon>Eukaryota</taxon>
        <taxon>Viridiplantae</taxon>
        <taxon>Streptophyta</taxon>
        <taxon>Embryophyta</taxon>
        <taxon>Tracheophyta</taxon>
        <taxon>Spermatophyta</taxon>
        <taxon>Magnoliopsida</taxon>
        <taxon>eudicotyledons</taxon>
        <taxon>Gunneridae</taxon>
        <taxon>Pentapetalae</taxon>
        <taxon>rosids</taxon>
        <taxon>malvids</taxon>
        <taxon>Malvales</taxon>
        <taxon>Malvaceae</taxon>
        <taxon>Malvoideae</taxon>
        <taxon>Gossypium</taxon>
    </lineage>
</organism>
<dbReference type="AlphaFoldDB" id="A0A7J8MBA8"/>
<dbReference type="Proteomes" id="UP000593572">
    <property type="component" value="Unassembled WGS sequence"/>
</dbReference>
<dbReference type="PROSITE" id="PS51795">
    <property type="entry name" value="ZF_FLZ"/>
    <property type="match status" value="1"/>
</dbReference>
<evidence type="ECO:0000256" key="3">
    <source>
        <dbReference type="ARBA" id="ARBA00022771"/>
    </source>
</evidence>
<dbReference type="PANTHER" id="PTHR46443:SF3">
    <property type="entry name" value="PROTEIN MARD1"/>
    <property type="match status" value="1"/>
</dbReference>
<evidence type="ECO:0000256" key="2">
    <source>
        <dbReference type="ARBA" id="ARBA00022723"/>
    </source>
</evidence>
<feature type="domain" description="FLZ-type" evidence="5">
    <location>
        <begin position="200"/>
        <end position="244"/>
    </location>
</feature>
<evidence type="ECO:0000313" key="6">
    <source>
        <dbReference type="EMBL" id="MBA0561989.1"/>
    </source>
</evidence>
<dbReference type="InterPro" id="IPR007650">
    <property type="entry name" value="Zf-FLZ_dom"/>
</dbReference>
<dbReference type="EMBL" id="JABEZX010000008">
    <property type="protein sequence ID" value="MBA0561989.1"/>
    <property type="molecule type" value="Genomic_DNA"/>
</dbReference>
<evidence type="ECO:0000313" key="7">
    <source>
        <dbReference type="Proteomes" id="UP000593572"/>
    </source>
</evidence>
<gene>
    <name evidence="6" type="ORF">Golob_007081</name>
</gene>
<keyword evidence="7" id="KW-1185">Reference proteome</keyword>
<feature type="zinc finger region" description="FLZ-type" evidence="4">
    <location>
        <begin position="200"/>
        <end position="244"/>
    </location>
</feature>
<dbReference type="Pfam" id="PF04570">
    <property type="entry name" value="zf-FLZ"/>
    <property type="match status" value="1"/>
</dbReference>
<accession>A0A7J8MBA8</accession>
<evidence type="ECO:0000256" key="1">
    <source>
        <dbReference type="ARBA" id="ARBA00009374"/>
    </source>
</evidence>
<evidence type="ECO:0000256" key="4">
    <source>
        <dbReference type="PROSITE-ProRule" id="PRU01131"/>
    </source>
</evidence>
<keyword evidence="3" id="KW-0863">Zinc-finger</keyword>
<sequence length="244" mass="27134">MIVMLRNRSKSVTSKQALMATSPSQKNFIAQIPSSIAKKLNETEALNSPSSILDNKSSFHYDINHPKSPKLSSPVKNIEPKGIGLAIIDTHKSCKVLFGTELRVQIPLIPPDFGTKTKNLHTPSPPFTSPKTSVHMKDPPMVFNGCFPVKEIMELSEDYTCVISHGPNPKTTHIFHDCVVECCCSISNTQPKSAPSESNNFLSFCHTCKKNLGQKIDIYIYRGDKAFCSQQCRYQEMVLDGEET</sequence>
<keyword evidence="2" id="KW-0479">Metal-binding</keyword>
<evidence type="ECO:0000259" key="5">
    <source>
        <dbReference type="PROSITE" id="PS51795"/>
    </source>
</evidence>
<dbReference type="InterPro" id="IPR044593">
    <property type="entry name" value="FLZ8/MARD1"/>
</dbReference>
<dbReference type="PANTHER" id="PTHR46443">
    <property type="entry name" value="FCS-LIKE ZINC FINGER 8"/>
    <property type="match status" value="1"/>
</dbReference>
<protein>
    <recommendedName>
        <fullName evidence="5">FLZ-type domain-containing protein</fullName>
    </recommendedName>
</protein>
<dbReference type="GO" id="GO:0008270">
    <property type="term" value="F:zinc ion binding"/>
    <property type="evidence" value="ECO:0007669"/>
    <property type="project" value="UniProtKB-KW"/>
</dbReference>
<comment type="similarity">
    <text evidence="1">Belongs to the FLZ family.</text>
</comment>
<reference evidence="6 7" key="1">
    <citation type="journal article" date="2019" name="Genome Biol. Evol.">
        <title>Insights into the evolution of the New World diploid cottons (Gossypium, subgenus Houzingenia) based on genome sequencing.</title>
        <authorList>
            <person name="Grover C.E."/>
            <person name="Arick M.A. 2nd"/>
            <person name="Thrash A."/>
            <person name="Conover J.L."/>
            <person name="Sanders W.S."/>
            <person name="Peterson D.G."/>
            <person name="Frelichowski J.E."/>
            <person name="Scheffler J.A."/>
            <person name="Scheffler B.E."/>
            <person name="Wendel J.F."/>
        </authorList>
    </citation>
    <scope>NUCLEOTIDE SEQUENCE [LARGE SCALE GENOMIC DNA]</scope>
    <source>
        <strain evidence="6">157</strain>
        <tissue evidence="6">Leaf</tissue>
    </source>
</reference>
<keyword evidence="3" id="KW-0862">Zinc</keyword>
<name>A0A7J8MBA8_9ROSI</name>